<dbReference type="KEGG" id="tet:TTHERM_00289310"/>
<dbReference type="InterPro" id="IPR025609">
    <property type="entry name" value="Lsm14-like_N"/>
</dbReference>
<protein>
    <submittedName>
        <fullName evidence="2">Scd6-like-Sm domain protein</fullName>
    </submittedName>
</protein>
<evidence type="ECO:0000259" key="1">
    <source>
        <dbReference type="SMART" id="SM01271"/>
    </source>
</evidence>
<proteinExistence type="predicted"/>
<evidence type="ECO:0000313" key="2">
    <source>
        <dbReference type="EMBL" id="EAR98403.2"/>
    </source>
</evidence>
<dbReference type="OrthoDB" id="21539at2759"/>
<dbReference type="EMBL" id="GG662651">
    <property type="protein sequence ID" value="EAR98403.2"/>
    <property type="molecule type" value="Genomic_DNA"/>
</dbReference>
<dbReference type="Gene3D" id="2.30.30.100">
    <property type="match status" value="1"/>
</dbReference>
<feature type="domain" description="Lsm14-like N-terminal" evidence="1">
    <location>
        <begin position="9"/>
        <end position="103"/>
    </location>
</feature>
<dbReference type="RefSeq" id="XP_001018648.2">
    <property type="nucleotide sequence ID" value="XM_001018648.2"/>
</dbReference>
<accession>I7M235</accession>
<dbReference type="SMART" id="SM01271">
    <property type="entry name" value="LSM14"/>
    <property type="match status" value="1"/>
</dbReference>
<keyword evidence="3" id="KW-1185">Reference proteome</keyword>
<evidence type="ECO:0000313" key="3">
    <source>
        <dbReference type="Proteomes" id="UP000009168"/>
    </source>
</evidence>
<dbReference type="Proteomes" id="UP000009168">
    <property type="component" value="Unassembled WGS sequence"/>
</dbReference>
<dbReference type="SUPFAM" id="SSF50182">
    <property type="entry name" value="Sm-like ribonucleoproteins"/>
    <property type="match status" value="1"/>
</dbReference>
<dbReference type="Pfam" id="PF12701">
    <property type="entry name" value="LSM14"/>
    <property type="match status" value="1"/>
</dbReference>
<dbReference type="InParanoid" id="I7M235"/>
<organism evidence="2 3">
    <name type="scientific">Tetrahymena thermophila (strain SB210)</name>
    <dbReference type="NCBI Taxonomy" id="312017"/>
    <lineage>
        <taxon>Eukaryota</taxon>
        <taxon>Sar</taxon>
        <taxon>Alveolata</taxon>
        <taxon>Ciliophora</taxon>
        <taxon>Intramacronucleata</taxon>
        <taxon>Oligohymenophorea</taxon>
        <taxon>Hymenostomatida</taxon>
        <taxon>Tetrahymenina</taxon>
        <taxon>Tetrahymenidae</taxon>
        <taxon>Tetrahymena</taxon>
    </lineage>
</organism>
<dbReference type="AlphaFoldDB" id="I7M235"/>
<dbReference type="InterPro" id="IPR010920">
    <property type="entry name" value="LSM_dom_sf"/>
</dbReference>
<dbReference type="GeneID" id="7846877"/>
<reference evidence="3" key="1">
    <citation type="journal article" date="2006" name="PLoS Biol.">
        <title>Macronuclear genome sequence of the ciliate Tetrahymena thermophila, a model eukaryote.</title>
        <authorList>
            <person name="Eisen J.A."/>
            <person name="Coyne R.S."/>
            <person name="Wu M."/>
            <person name="Wu D."/>
            <person name="Thiagarajan M."/>
            <person name="Wortman J.R."/>
            <person name="Badger J.H."/>
            <person name="Ren Q."/>
            <person name="Amedeo P."/>
            <person name="Jones K.M."/>
            <person name="Tallon L.J."/>
            <person name="Delcher A.L."/>
            <person name="Salzberg S.L."/>
            <person name="Silva J.C."/>
            <person name="Haas B.J."/>
            <person name="Majoros W.H."/>
            <person name="Farzad M."/>
            <person name="Carlton J.M."/>
            <person name="Smith R.K. Jr."/>
            <person name="Garg J."/>
            <person name="Pearlman R.E."/>
            <person name="Karrer K.M."/>
            <person name="Sun L."/>
            <person name="Manning G."/>
            <person name="Elde N.C."/>
            <person name="Turkewitz A.P."/>
            <person name="Asai D.J."/>
            <person name="Wilkes D.E."/>
            <person name="Wang Y."/>
            <person name="Cai H."/>
            <person name="Collins K."/>
            <person name="Stewart B.A."/>
            <person name="Lee S.R."/>
            <person name="Wilamowska K."/>
            <person name="Weinberg Z."/>
            <person name="Ruzzo W.L."/>
            <person name="Wloga D."/>
            <person name="Gaertig J."/>
            <person name="Frankel J."/>
            <person name="Tsao C.-C."/>
            <person name="Gorovsky M.A."/>
            <person name="Keeling P.J."/>
            <person name="Waller R.F."/>
            <person name="Patron N.J."/>
            <person name="Cherry J.M."/>
            <person name="Stover N.A."/>
            <person name="Krieger C.J."/>
            <person name="del Toro C."/>
            <person name="Ryder H.F."/>
            <person name="Williamson S.C."/>
            <person name="Barbeau R.A."/>
            <person name="Hamilton E.P."/>
            <person name="Orias E."/>
        </authorList>
    </citation>
    <scope>NUCLEOTIDE SEQUENCE [LARGE SCALE GENOMIC DNA]</scope>
    <source>
        <strain evidence="3">SB210</strain>
    </source>
</reference>
<gene>
    <name evidence="2" type="ORF">TTHERM_00289310</name>
</gene>
<sequence length="243" mass="28823">MIEFLSNIMSNKGQRISIVSQFDIRYEGILYSISNDHVVLKDVKNFGYYHVNNFKNINQYQEQDKLIIKISHIKDVMPIEDVILRKIVKVNKQDISIINSRGSVPQLPEIRLSQYETRRNTEESQNNNFVNVSLNQSMFIEQNRSRQSSSLQRDRYSQFTIKDPITNLKSNNKHYKRNLASSQLGRKTPNSPSRYFVKSEITPFDISLFVKKNIEDCQNYNFLTQQQQKQAQAQKYFIKRRYY</sequence>
<name>I7M235_TETTS</name>